<dbReference type="STRING" id="1560345.AWL63_18570"/>
<dbReference type="InterPro" id="IPR003018">
    <property type="entry name" value="GAF"/>
</dbReference>
<proteinExistence type="predicted"/>
<dbReference type="InterPro" id="IPR001633">
    <property type="entry name" value="EAL_dom"/>
</dbReference>
<dbReference type="SUPFAM" id="SSF55781">
    <property type="entry name" value="GAF domain-like"/>
    <property type="match status" value="1"/>
</dbReference>
<dbReference type="InterPro" id="IPR000160">
    <property type="entry name" value="GGDEF_dom"/>
</dbReference>
<dbReference type="PANTHER" id="PTHR44757">
    <property type="entry name" value="DIGUANYLATE CYCLASE DGCP"/>
    <property type="match status" value="1"/>
</dbReference>
<dbReference type="EMBL" id="CP014168">
    <property type="protein sequence ID" value="AOH86930.1"/>
    <property type="molecule type" value="Genomic_DNA"/>
</dbReference>
<dbReference type="SMART" id="SM00052">
    <property type="entry name" value="EAL"/>
    <property type="match status" value="1"/>
</dbReference>
<dbReference type="Gene3D" id="3.30.70.270">
    <property type="match status" value="1"/>
</dbReference>
<dbReference type="Pfam" id="PF00563">
    <property type="entry name" value="EAL"/>
    <property type="match status" value="1"/>
</dbReference>
<reference evidence="3 4" key="1">
    <citation type="submission" date="2016-01" db="EMBL/GenBank/DDBJ databases">
        <title>Complete genome and mega plasmid sequence of Sphingomonas panacis DCY99 elicits systemic resistance in rice to Xanthomonas oryzae.</title>
        <authorList>
            <person name="Kim Y.J."/>
            <person name="Yang D.C."/>
            <person name="Sing P."/>
        </authorList>
    </citation>
    <scope>NUCLEOTIDE SEQUENCE [LARGE SCALE GENOMIC DNA]</scope>
    <source>
        <strain evidence="3 4">DCY99</strain>
    </source>
</reference>
<dbReference type="InterPro" id="IPR029787">
    <property type="entry name" value="Nucleotide_cyclase"/>
</dbReference>
<feature type="domain" description="EAL" evidence="1">
    <location>
        <begin position="329"/>
        <end position="584"/>
    </location>
</feature>
<dbReference type="InterPro" id="IPR052155">
    <property type="entry name" value="Biofilm_reg_signaling"/>
</dbReference>
<dbReference type="Pfam" id="PF13185">
    <property type="entry name" value="GAF_2"/>
    <property type="match status" value="1"/>
</dbReference>
<accession>A0A1B3ZHM7</accession>
<dbReference type="PANTHER" id="PTHR44757:SF2">
    <property type="entry name" value="BIOFILM ARCHITECTURE MAINTENANCE PROTEIN MBAA"/>
    <property type="match status" value="1"/>
</dbReference>
<evidence type="ECO:0000313" key="3">
    <source>
        <dbReference type="EMBL" id="AOH86930.1"/>
    </source>
</evidence>
<dbReference type="Proteomes" id="UP000094256">
    <property type="component" value="Chromosome"/>
</dbReference>
<evidence type="ECO:0000313" key="4">
    <source>
        <dbReference type="Proteomes" id="UP000094256"/>
    </source>
</evidence>
<dbReference type="CDD" id="cd01949">
    <property type="entry name" value="GGDEF"/>
    <property type="match status" value="1"/>
</dbReference>
<evidence type="ECO:0000259" key="2">
    <source>
        <dbReference type="PROSITE" id="PS50887"/>
    </source>
</evidence>
<dbReference type="SUPFAM" id="SSF141868">
    <property type="entry name" value="EAL domain-like"/>
    <property type="match status" value="1"/>
</dbReference>
<dbReference type="InterPro" id="IPR043128">
    <property type="entry name" value="Rev_trsase/Diguanyl_cyclase"/>
</dbReference>
<feature type="domain" description="GGDEF" evidence="2">
    <location>
        <begin position="188"/>
        <end position="320"/>
    </location>
</feature>
<protein>
    <recommendedName>
        <fullName evidence="5">Diguanylate cyclase</fullName>
    </recommendedName>
</protein>
<gene>
    <name evidence="3" type="ORF">AWL63_18570</name>
</gene>
<dbReference type="Gene3D" id="3.20.20.450">
    <property type="entry name" value="EAL domain"/>
    <property type="match status" value="1"/>
</dbReference>
<dbReference type="SMART" id="SM00065">
    <property type="entry name" value="GAF"/>
    <property type="match status" value="1"/>
</dbReference>
<evidence type="ECO:0000259" key="1">
    <source>
        <dbReference type="PROSITE" id="PS50883"/>
    </source>
</evidence>
<dbReference type="AlphaFoldDB" id="A0A1B3ZHM7"/>
<evidence type="ECO:0008006" key="5">
    <source>
        <dbReference type="Google" id="ProtNLM"/>
    </source>
</evidence>
<organism evidence="3 4">
    <name type="scientific">Sphingomonas panacis</name>
    <dbReference type="NCBI Taxonomy" id="1560345"/>
    <lineage>
        <taxon>Bacteria</taxon>
        <taxon>Pseudomonadati</taxon>
        <taxon>Pseudomonadota</taxon>
        <taxon>Alphaproteobacteria</taxon>
        <taxon>Sphingomonadales</taxon>
        <taxon>Sphingomonadaceae</taxon>
        <taxon>Sphingomonas</taxon>
    </lineage>
</organism>
<dbReference type="NCBIfam" id="TIGR00254">
    <property type="entry name" value="GGDEF"/>
    <property type="match status" value="1"/>
</dbReference>
<dbReference type="PROSITE" id="PS50883">
    <property type="entry name" value="EAL"/>
    <property type="match status" value="1"/>
</dbReference>
<dbReference type="CDD" id="cd01948">
    <property type="entry name" value="EAL"/>
    <property type="match status" value="1"/>
</dbReference>
<keyword evidence="4" id="KW-1185">Reference proteome</keyword>
<dbReference type="SMART" id="SM00267">
    <property type="entry name" value="GGDEF"/>
    <property type="match status" value="1"/>
</dbReference>
<name>A0A1B3ZHM7_9SPHN</name>
<sequence>MIARGASLEATVAQLCEEIEAMLPDITCTVLRVDRNGLVHPLAGPSLPADYLAGLDNVVIGPQVGSCGTAAYFAEPVIVTDIEHDSRWVRFREPALKLGMKACWSMPIFDAERIVIGTIAFYCRTYRSPGDSERRFIETCVHLCEIAFGRHERVLERERRATTDALTQLPNRYAFNQALSQLPCDEAGAWAVLIIDLDNLKVTNDFYGHDAGDCMIEAVAGRVAAGVAPDRIFRIGGDEFAIIVQQEESLHDLDAFARGILSRLDDPVHCNGSLIAPAATIGGAVFMPEDGGPETVKQNADFALYHAKDSGRGGFIRYWPGLDTRITHRIVAVRNLESALNDRRIEVHYQPVFDLLTGEIRCLEALCRLRNRAGGVVPARDFLDAISDRRLARALTGHMFELIGNDALYWRDADLENYPITVNITEADIREGHVLDQFQRLSSTYPIAPDGIILDLSAHLYQLVGRGEVNGQVQILRGLGIRVTLDDFGTAPVSLRNLLTAPVDAIKIDVGSLETAVENGPETAFIEAAVLIGRRLGIELIAKSIDNRRCAATLVELGCQLGQGMHCSPPLSRDEIRDMLVGKPREGIRSATAV</sequence>
<dbReference type="KEGG" id="span:AWL63_18570"/>
<dbReference type="InterPro" id="IPR029016">
    <property type="entry name" value="GAF-like_dom_sf"/>
</dbReference>
<dbReference type="InterPro" id="IPR035919">
    <property type="entry name" value="EAL_sf"/>
</dbReference>
<dbReference type="Gene3D" id="3.30.450.40">
    <property type="match status" value="1"/>
</dbReference>
<dbReference type="SUPFAM" id="SSF55073">
    <property type="entry name" value="Nucleotide cyclase"/>
    <property type="match status" value="1"/>
</dbReference>
<dbReference type="Pfam" id="PF00990">
    <property type="entry name" value="GGDEF"/>
    <property type="match status" value="1"/>
</dbReference>
<dbReference type="PROSITE" id="PS50887">
    <property type="entry name" value="GGDEF"/>
    <property type="match status" value="1"/>
</dbReference>